<dbReference type="EMBL" id="LAZR01015024">
    <property type="protein sequence ID" value="KKM14951.1"/>
    <property type="molecule type" value="Genomic_DNA"/>
</dbReference>
<gene>
    <name evidence="1" type="ORF">LCGC14_1700870</name>
</gene>
<accession>A0A0F9HHQ8</accession>
<organism evidence="1">
    <name type="scientific">marine sediment metagenome</name>
    <dbReference type="NCBI Taxonomy" id="412755"/>
    <lineage>
        <taxon>unclassified sequences</taxon>
        <taxon>metagenomes</taxon>
        <taxon>ecological metagenomes</taxon>
    </lineage>
</organism>
<name>A0A0F9HHQ8_9ZZZZ</name>
<reference evidence="1" key="1">
    <citation type="journal article" date="2015" name="Nature">
        <title>Complex archaea that bridge the gap between prokaryotes and eukaryotes.</title>
        <authorList>
            <person name="Spang A."/>
            <person name="Saw J.H."/>
            <person name="Jorgensen S.L."/>
            <person name="Zaremba-Niedzwiedzka K."/>
            <person name="Martijn J."/>
            <person name="Lind A.E."/>
            <person name="van Eijk R."/>
            <person name="Schleper C."/>
            <person name="Guy L."/>
            <person name="Ettema T.J."/>
        </authorList>
    </citation>
    <scope>NUCLEOTIDE SEQUENCE</scope>
</reference>
<proteinExistence type="predicted"/>
<dbReference type="AlphaFoldDB" id="A0A0F9HHQ8"/>
<evidence type="ECO:0000313" key="1">
    <source>
        <dbReference type="EMBL" id="KKM14951.1"/>
    </source>
</evidence>
<protein>
    <submittedName>
        <fullName evidence="1">Uncharacterized protein</fullName>
    </submittedName>
</protein>
<comment type="caution">
    <text evidence="1">The sequence shown here is derived from an EMBL/GenBank/DDBJ whole genome shotgun (WGS) entry which is preliminary data.</text>
</comment>
<sequence>MKTIVAILILMLLPIVTVEEQPPQPPFGRPSITIVDPISPALRAAISEYVDFEPQEEIVVKRISRHKHRKKPKKQNYFVRIEWARRRAETR</sequence>